<proteinExistence type="predicted"/>
<dbReference type="SUPFAM" id="SSF55874">
    <property type="entry name" value="ATPase domain of HSP90 chaperone/DNA topoisomerase II/histidine kinase"/>
    <property type="match status" value="1"/>
</dbReference>
<evidence type="ECO:0000313" key="9">
    <source>
        <dbReference type="Proteomes" id="UP001274321"/>
    </source>
</evidence>
<dbReference type="InterPro" id="IPR005467">
    <property type="entry name" value="His_kinase_dom"/>
</dbReference>
<dbReference type="Pfam" id="PF08447">
    <property type="entry name" value="PAS_3"/>
    <property type="match status" value="1"/>
</dbReference>
<dbReference type="SUPFAM" id="SSF55785">
    <property type="entry name" value="PYP-like sensor domain (PAS domain)"/>
    <property type="match status" value="1"/>
</dbReference>
<dbReference type="InterPro" id="IPR000014">
    <property type="entry name" value="PAS"/>
</dbReference>
<keyword evidence="3 4" id="KW-0597">Phosphoprotein</keyword>
<evidence type="ECO:0000256" key="4">
    <source>
        <dbReference type="PROSITE-ProRule" id="PRU00169"/>
    </source>
</evidence>
<dbReference type="Gene3D" id="1.10.287.130">
    <property type="match status" value="1"/>
</dbReference>
<feature type="modified residue" description="4-aspartylphosphate" evidence="4">
    <location>
        <position position="75"/>
    </location>
</feature>
<dbReference type="PROSITE" id="PS50109">
    <property type="entry name" value="HIS_KIN"/>
    <property type="match status" value="1"/>
</dbReference>
<evidence type="ECO:0000313" key="8">
    <source>
        <dbReference type="EMBL" id="MDX6804559.1"/>
    </source>
</evidence>
<feature type="domain" description="Response regulatory" evidence="6">
    <location>
        <begin position="564"/>
        <end position="675"/>
    </location>
</feature>
<dbReference type="SUPFAM" id="SSF47384">
    <property type="entry name" value="Homodimeric domain of signal transducing histidine kinase"/>
    <property type="match status" value="1"/>
</dbReference>
<dbReference type="Pfam" id="PF00072">
    <property type="entry name" value="Response_reg"/>
    <property type="match status" value="2"/>
</dbReference>
<dbReference type="EC" id="2.7.13.3" evidence="2"/>
<feature type="modified residue" description="4-aspartylphosphate" evidence="4">
    <location>
        <position position="614"/>
    </location>
</feature>
<dbReference type="InterPro" id="IPR036097">
    <property type="entry name" value="HisK_dim/P_sf"/>
</dbReference>
<organism evidence="8 9">
    <name type="scientific">Terrihabitans rhizophilus</name>
    <dbReference type="NCBI Taxonomy" id="3092662"/>
    <lineage>
        <taxon>Bacteria</taxon>
        <taxon>Pseudomonadati</taxon>
        <taxon>Pseudomonadota</taxon>
        <taxon>Alphaproteobacteria</taxon>
        <taxon>Hyphomicrobiales</taxon>
        <taxon>Terrihabitans</taxon>
    </lineage>
</organism>
<dbReference type="InterPro" id="IPR004358">
    <property type="entry name" value="Sig_transdc_His_kin-like_C"/>
</dbReference>
<dbReference type="InterPro" id="IPR003594">
    <property type="entry name" value="HATPase_dom"/>
</dbReference>
<dbReference type="SMART" id="SM00387">
    <property type="entry name" value="HATPase_c"/>
    <property type="match status" value="1"/>
</dbReference>
<dbReference type="PANTHER" id="PTHR43065">
    <property type="entry name" value="SENSOR HISTIDINE KINASE"/>
    <property type="match status" value="1"/>
</dbReference>
<dbReference type="InterPro" id="IPR003661">
    <property type="entry name" value="HisK_dim/P_dom"/>
</dbReference>
<comment type="catalytic activity">
    <reaction evidence="1">
        <text>ATP + protein L-histidine = ADP + protein N-phospho-L-histidine.</text>
        <dbReference type="EC" id="2.7.13.3"/>
    </reaction>
</comment>
<evidence type="ECO:0000259" key="5">
    <source>
        <dbReference type="PROSITE" id="PS50109"/>
    </source>
</evidence>
<evidence type="ECO:0000256" key="3">
    <source>
        <dbReference type="ARBA" id="ARBA00022553"/>
    </source>
</evidence>
<dbReference type="NCBIfam" id="TIGR00229">
    <property type="entry name" value="sensory_box"/>
    <property type="match status" value="1"/>
</dbReference>
<dbReference type="PROSITE" id="PS50113">
    <property type="entry name" value="PAC"/>
    <property type="match status" value="1"/>
</dbReference>
<dbReference type="InterPro" id="IPR036890">
    <property type="entry name" value="HATPase_C_sf"/>
</dbReference>
<evidence type="ECO:0000256" key="2">
    <source>
        <dbReference type="ARBA" id="ARBA00012438"/>
    </source>
</evidence>
<gene>
    <name evidence="8" type="ORF">SCD90_00655</name>
</gene>
<dbReference type="PROSITE" id="PS50110">
    <property type="entry name" value="RESPONSE_REGULATORY"/>
    <property type="match status" value="2"/>
</dbReference>
<dbReference type="InterPro" id="IPR035965">
    <property type="entry name" value="PAS-like_dom_sf"/>
</dbReference>
<accession>A0ABU4RI99</accession>
<dbReference type="Pfam" id="PF00512">
    <property type="entry name" value="HisKA"/>
    <property type="match status" value="1"/>
</dbReference>
<dbReference type="Gene3D" id="3.30.565.10">
    <property type="entry name" value="Histidine kinase-like ATPase, C-terminal domain"/>
    <property type="match status" value="1"/>
</dbReference>
<feature type="domain" description="Histidine kinase" evidence="5">
    <location>
        <begin position="324"/>
        <end position="541"/>
    </location>
</feature>
<keyword evidence="9" id="KW-1185">Reference proteome</keyword>
<name>A0ABU4RI99_9HYPH</name>
<comment type="caution">
    <text evidence="8">The sequence shown here is derived from an EMBL/GenBank/DDBJ whole genome shotgun (WGS) entry which is preliminary data.</text>
</comment>
<evidence type="ECO:0000259" key="6">
    <source>
        <dbReference type="PROSITE" id="PS50110"/>
    </source>
</evidence>
<dbReference type="Proteomes" id="UP001274321">
    <property type="component" value="Unassembled WGS sequence"/>
</dbReference>
<dbReference type="InterPro" id="IPR011006">
    <property type="entry name" value="CheY-like_superfamily"/>
</dbReference>
<dbReference type="SUPFAM" id="SSF52172">
    <property type="entry name" value="CheY-like"/>
    <property type="match status" value="2"/>
</dbReference>
<reference evidence="8 9" key="1">
    <citation type="submission" date="2023-11" db="EMBL/GenBank/DDBJ databases">
        <authorList>
            <person name="Bao R."/>
        </authorList>
    </citation>
    <scope>NUCLEOTIDE SEQUENCE [LARGE SCALE GENOMIC DNA]</scope>
    <source>
        <strain evidence="8 9">PJ23</strain>
    </source>
</reference>
<evidence type="ECO:0000256" key="1">
    <source>
        <dbReference type="ARBA" id="ARBA00000085"/>
    </source>
</evidence>
<dbReference type="CDD" id="cd00130">
    <property type="entry name" value="PAS"/>
    <property type="match status" value="1"/>
</dbReference>
<dbReference type="Gene3D" id="3.40.50.2300">
    <property type="match status" value="2"/>
</dbReference>
<dbReference type="Pfam" id="PF02518">
    <property type="entry name" value="HATPase_c"/>
    <property type="match status" value="1"/>
</dbReference>
<dbReference type="Gene3D" id="3.30.450.20">
    <property type="entry name" value="PAS domain"/>
    <property type="match status" value="1"/>
</dbReference>
<sequence>MNDMLPVVPGDPTVGDDAPLGLIPAKILIADDEPRNLLAVSEILAGPGLELVVVDSGEEVLRQILRHDFAAILLDVRMPRLDGFEVATMVRARARSSRVPIVFMTAYSKDDLHIFRGYSAGAVDYVFKPIEPLILKSKVAVFVDLYRKTEEIKRQHAAEKELLLENLRVRNERLDAERALRRGEEHQALVLRGLPIGLYTSPLGEAGRPLHFTSDNVERLSGCSRSAFEDPFFWEKNLHPEDRDRVLAELDAANQTNDATIEYRWRCAAGDDRHILDRVVMIRDPDGTPRETFGMWFDISERKELERRLQHASKLEAVGRLTGGIAHDFNNMLNVVIGNLDLLKRTLKDDEKAQRRVENAIEGAQRCADLTSRLLAFSRRSPLQTTILHLNEVMPSIVELLQRTLGERINVLLELPANLPSIRVDRSQFEAALVNLALNARDAMPDGGALRIRVHPSEREPAPGAEWGFVEISVEDTGTGMPPDVVDRVFEPFFTTKEAGKGTGLGLSMVYGFAQQSGGDIVIDSRFGEGTKIRLSFPALPADHDGAPENLADGTDVLDADGQTILVVEDEEAVRHVTTSTLEALGFLVVQAVDAEEALAALEREPAIRLVFSDVRIPGGLSGIQLSHLIRDKHPDVALLLTSGFMEEEHDLNGFEFLQKPYRTAELVAKLSTVFGLCANR</sequence>
<dbReference type="PANTHER" id="PTHR43065:SF49">
    <property type="entry name" value="HISTIDINE KINASE"/>
    <property type="match status" value="1"/>
</dbReference>
<dbReference type="InterPro" id="IPR001789">
    <property type="entry name" value="Sig_transdc_resp-reg_receiver"/>
</dbReference>
<dbReference type="EMBL" id="JAXAFJ010000001">
    <property type="protein sequence ID" value="MDX6804559.1"/>
    <property type="molecule type" value="Genomic_DNA"/>
</dbReference>
<feature type="domain" description="Response regulatory" evidence="6">
    <location>
        <begin position="26"/>
        <end position="143"/>
    </location>
</feature>
<dbReference type="RefSeq" id="WP_319842685.1">
    <property type="nucleotide sequence ID" value="NZ_JAXAFJ010000001.1"/>
</dbReference>
<evidence type="ECO:0000259" key="7">
    <source>
        <dbReference type="PROSITE" id="PS50113"/>
    </source>
</evidence>
<dbReference type="SMART" id="SM00448">
    <property type="entry name" value="REC"/>
    <property type="match status" value="2"/>
</dbReference>
<dbReference type="SMART" id="SM00388">
    <property type="entry name" value="HisKA"/>
    <property type="match status" value="1"/>
</dbReference>
<dbReference type="PRINTS" id="PR00344">
    <property type="entry name" value="BCTRLSENSOR"/>
</dbReference>
<feature type="domain" description="PAC" evidence="7">
    <location>
        <begin position="259"/>
        <end position="311"/>
    </location>
</feature>
<dbReference type="InterPro" id="IPR013655">
    <property type="entry name" value="PAS_fold_3"/>
</dbReference>
<protein>
    <recommendedName>
        <fullName evidence="2">histidine kinase</fullName>
        <ecNumber evidence="2">2.7.13.3</ecNumber>
    </recommendedName>
</protein>
<dbReference type="InterPro" id="IPR000700">
    <property type="entry name" value="PAS-assoc_C"/>
</dbReference>